<proteinExistence type="predicted"/>
<sequence>MSEMHLSLEEVEPGAARANPGDVTATIAKIVSQSNWLHLGGAQGQRIQAIANQTESQDLFAVLRNWHTYLEKRLASLLPP</sequence>
<comment type="caution">
    <text evidence="1">The sequence shown here is derived from an EMBL/GenBank/DDBJ whole genome shotgun (WGS) entry which is preliminary data.</text>
</comment>
<name>A0A5A5TA27_9CHLR</name>
<evidence type="ECO:0000313" key="1">
    <source>
        <dbReference type="EMBL" id="GCF08006.1"/>
    </source>
</evidence>
<dbReference type="AlphaFoldDB" id="A0A5A5TA27"/>
<protein>
    <submittedName>
        <fullName evidence="1">Uncharacterized protein</fullName>
    </submittedName>
</protein>
<dbReference type="RefSeq" id="WP_235932518.1">
    <property type="nucleotide sequence ID" value="NZ_BIXY01000017.1"/>
</dbReference>
<gene>
    <name evidence="1" type="ORF">KDI_15700</name>
</gene>
<accession>A0A5A5TA27</accession>
<reference evidence="1 2" key="1">
    <citation type="submission" date="2019-01" db="EMBL/GenBank/DDBJ databases">
        <title>Draft genome sequence of Dictyobacter sp. Uno17.</title>
        <authorList>
            <person name="Wang C.M."/>
            <person name="Zheng Y."/>
            <person name="Sakai Y."/>
            <person name="Abe K."/>
            <person name="Yokota A."/>
            <person name="Yabe S."/>
        </authorList>
    </citation>
    <scope>NUCLEOTIDE SEQUENCE [LARGE SCALE GENOMIC DNA]</scope>
    <source>
        <strain evidence="1 2">Uno17</strain>
    </source>
</reference>
<organism evidence="1 2">
    <name type="scientific">Dictyobacter arantiisoli</name>
    <dbReference type="NCBI Taxonomy" id="2014874"/>
    <lineage>
        <taxon>Bacteria</taxon>
        <taxon>Bacillati</taxon>
        <taxon>Chloroflexota</taxon>
        <taxon>Ktedonobacteria</taxon>
        <taxon>Ktedonobacterales</taxon>
        <taxon>Dictyobacteraceae</taxon>
        <taxon>Dictyobacter</taxon>
    </lineage>
</organism>
<dbReference type="Proteomes" id="UP000322530">
    <property type="component" value="Unassembled WGS sequence"/>
</dbReference>
<dbReference type="EMBL" id="BIXY01000017">
    <property type="protein sequence ID" value="GCF08006.1"/>
    <property type="molecule type" value="Genomic_DNA"/>
</dbReference>
<keyword evidence="2" id="KW-1185">Reference proteome</keyword>
<evidence type="ECO:0000313" key="2">
    <source>
        <dbReference type="Proteomes" id="UP000322530"/>
    </source>
</evidence>